<dbReference type="SMR" id="A0A126WVZ0"/>
<dbReference type="NCBIfam" id="TIGR00229">
    <property type="entry name" value="sensory_box"/>
    <property type="match status" value="2"/>
</dbReference>
<reference evidence="24" key="1">
    <citation type="journal article" date="2016" name="Proc. Natl. Acad. Sci. U.S.A.">
        <title>Functional and topological diversity of LOV domain photoreceptors.</title>
        <authorList>
            <person name="Glantz S.T."/>
            <person name="Carpenter E.J."/>
            <person name="Melkonian M."/>
            <person name="Gardner K.H."/>
            <person name="Boyden E.S."/>
            <person name="Wong G.K."/>
            <person name="Chow B.Y."/>
        </authorList>
    </citation>
    <scope>NUCLEOTIDE SEQUENCE</scope>
    <source>
        <strain evidence="24">BEFC_2016850</strain>
    </source>
</reference>
<comment type="similarity">
    <text evidence="3">Belongs to the protein kinase superfamily. AGC Ser/Thr protein kinase family.</text>
</comment>
<evidence type="ECO:0000259" key="23">
    <source>
        <dbReference type="PROSITE" id="PS50113"/>
    </source>
</evidence>
<evidence type="ECO:0000256" key="5">
    <source>
        <dbReference type="ARBA" id="ARBA00022527"/>
    </source>
</evidence>
<evidence type="ECO:0000256" key="7">
    <source>
        <dbReference type="ARBA" id="ARBA00022606"/>
    </source>
</evidence>
<dbReference type="CDD" id="cd05574">
    <property type="entry name" value="STKc_phototropin_like"/>
    <property type="match status" value="1"/>
</dbReference>
<evidence type="ECO:0000256" key="1">
    <source>
        <dbReference type="ARBA" id="ARBA00001917"/>
    </source>
</evidence>
<evidence type="ECO:0000256" key="10">
    <source>
        <dbReference type="ARBA" id="ARBA00022679"/>
    </source>
</evidence>
<dbReference type="Gene3D" id="1.10.510.10">
    <property type="entry name" value="Transferase(Phosphotransferase) domain 1"/>
    <property type="match status" value="1"/>
</dbReference>
<keyword evidence="9" id="KW-0288">FMN</keyword>
<dbReference type="GO" id="GO:0007623">
    <property type="term" value="P:circadian rhythm"/>
    <property type="evidence" value="ECO:0007669"/>
    <property type="project" value="UniProtKB-ARBA"/>
</dbReference>
<protein>
    <recommendedName>
        <fullName evidence="4">non-specific serine/threonine protein kinase</fullName>
        <ecNumber evidence="4">2.7.11.1</ecNumber>
    </recommendedName>
</protein>
<keyword evidence="14 19" id="KW-0067">ATP-binding</keyword>
<dbReference type="Gene3D" id="3.30.450.20">
    <property type="entry name" value="PAS domain"/>
    <property type="match status" value="2"/>
</dbReference>
<dbReference type="FunFam" id="3.30.450.20:FF:000002">
    <property type="entry name" value="LOV domain-containing protein"/>
    <property type="match status" value="1"/>
</dbReference>
<evidence type="ECO:0000259" key="21">
    <source>
        <dbReference type="PROSITE" id="PS50011"/>
    </source>
</evidence>
<evidence type="ECO:0000256" key="8">
    <source>
        <dbReference type="ARBA" id="ARBA00022630"/>
    </source>
</evidence>
<sequence>MESSSAPAVLVDSSSSSAKASSTLPAKDDQFSGGDQRSEQQQQKPSIRITTLHDDDGALQSGISSCTFSTNIQRESVDKWMAFERKAGKSQITAAANTNANTNTLGHLNWNNSRNREKGELNNITGEGDTSSKNSLEKLMVESTRTSEESASGIPRVSQELKDALATLQQTFVVSDATKPDCPILYASSGFFSMTGYSSKEVIGRNCRFLQGPETDQNEVAKIRDAVKTGKSYCGRLLNYKKDGTPFWNLLTVTPITDDNGKPIKFIGMQVEVSKYTEGVNDKVLRPNGLPKSLIQYDARQKEKAFGSITEVVQTLKRPRQSIKHATTGKHEEEEFNLDYILPKPGETENMGAPGRQTPQFYSRTDLSRPKSFQELSKKSRKSVRISLMGFKGRSLSYAGTNEYEPSIEPKVLMTKDIESSESWDLAERERDIRQGIDLATTLERIEKNFVITDPRLPDNPIIFASDSFLELTEYTREEIIGRNCRFLQGPETDQGTVSKIRDAIREQREITVQLINYTKSGKKFWNLFHLQPMRDQKGELQYFIGVQLDGSDHVEPLRNRLSEKTELQSAKQVKATAENVDEAVRELPDANLRPEDLWAIHSQPVFPRPHKKNSASWVAIQKVTASGEKIGLNHFKPIRPLGCGDTGSVHLVELKGSGELYAMKAMDKSMMLMRNKIHRACIEREIMSLLDHPFLPTLYTSFQTSTHVCLITDFCAGGELFGLLDKQPMKIFNEESARFYAAEVAVGLEYLHCLGIIYRDLKPENVLIQKDGHVVLTDFDLSFLTSCKPQIIKHPLPKTRRSKSQPPPTFVAEPVMQSNSFVGTEEYIAPEIITGAGHSSSIDWWTLGILLYEMLYGRTPFRGRNRQKTFANILHKDLTFPSSIPVSLAARQLIHALLNRDPASRLGSKSGANEIKQHPFFRGINWPLIRCMNLPPLDVPLQLIEKDPKAKDLQWENEGVLVPSMDFF</sequence>
<keyword evidence="8" id="KW-0285">Flavoprotein</keyword>
<evidence type="ECO:0000259" key="22">
    <source>
        <dbReference type="PROSITE" id="PS50112"/>
    </source>
</evidence>
<feature type="domain" description="PAC" evidence="23">
    <location>
        <begin position="509"/>
        <end position="563"/>
    </location>
</feature>
<dbReference type="Pfam" id="PF00069">
    <property type="entry name" value="Pkinase"/>
    <property type="match status" value="1"/>
</dbReference>
<dbReference type="SMART" id="SM00086">
    <property type="entry name" value="PAC"/>
    <property type="match status" value="2"/>
</dbReference>
<dbReference type="FunFam" id="3.30.200.20:FF:000133">
    <property type="entry name" value="LOV domain-containing protein"/>
    <property type="match status" value="1"/>
</dbReference>
<dbReference type="GO" id="GO:0010181">
    <property type="term" value="F:FMN binding"/>
    <property type="evidence" value="ECO:0007669"/>
    <property type="project" value="UniProtKB-ARBA"/>
</dbReference>
<dbReference type="Pfam" id="PF13426">
    <property type="entry name" value="PAS_9"/>
    <property type="match status" value="2"/>
</dbReference>
<evidence type="ECO:0000256" key="14">
    <source>
        <dbReference type="ARBA" id="ARBA00022840"/>
    </source>
</evidence>
<dbReference type="InterPro" id="IPR035965">
    <property type="entry name" value="PAS-like_dom_sf"/>
</dbReference>
<accession>A0A126WVZ0</accession>
<evidence type="ECO:0000256" key="4">
    <source>
        <dbReference type="ARBA" id="ARBA00012513"/>
    </source>
</evidence>
<feature type="region of interest" description="Disordered" evidence="20">
    <location>
        <begin position="1"/>
        <end position="48"/>
    </location>
</feature>
<keyword evidence="16" id="KW-0675">Receptor</keyword>
<dbReference type="SUPFAM" id="SSF56112">
    <property type="entry name" value="Protein kinase-like (PK-like)"/>
    <property type="match status" value="1"/>
</dbReference>
<dbReference type="InterPro" id="IPR000700">
    <property type="entry name" value="PAS-assoc_C"/>
</dbReference>
<evidence type="ECO:0000256" key="9">
    <source>
        <dbReference type="ARBA" id="ARBA00022643"/>
    </source>
</evidence>
<dbReference type="GO" id="GO:0004674">
    <property type="term" value="F:protein serine/threonine kinase activity"/>
    <property type="evidence" value="ECO:0007669"/>
    <property type="project" value="UniProtKB-KW"/>
</dbReference>
<evidence type="ECO:0000256" key="18">
    <source>
        <dbReference type="ARBA" id="ARBA00048679"/>
    </source>
</evidence>
<evidence type="ECO:0000256" key="13">
    <source>
        <dbReference type="ARBA" id="ARBA00022777"/>
    </source>
</evidence>
<evidence type="ECO:0000256" key="16">
    <source>
        <dbReference type="ARBA" id="ARBA00023170"/>
    </source>
</evidence>
<comment type="cofactor">
    <cofactor evidence="1">
        <name>FMN</name>
        <dbReference type="ChEBI" id="CHEBI:58210"/>
    </cofactor>
</comment>
<feature type="compositionally biased region" description="Low complexity" evidence="20">
    <location>
        <begin position="1"/>
        <end position="25"/>
    </location>
</feature>
<dbReference type="SUPFAM" id="SSF55785">
    <property type="entry name" value="PYP-like sensor domain (PAS domain)"/>
    <property type="match status" value="2"/>
</dbReference>
<keyword evidence="11" id="KW-0677">Repeat</keyword>
<dbReference type="GO" id="GO:0005524">
    <property type="term" value="F:ATP binding"/>
    <property type="evidence" value="ECO:0007669"/>
    <property type="project" value="UniProtKB-UniRule"/>
</dbReference>
<name>A0A126WVZ0_MANZA</name>
<dbReference type="GO" id="GO:0009638">
    <property type="term" value="P:phototropism"/>
    <property type="evidence" value="ECO:0007669"/>
    <property type="project" value="UniProtKB-ARBA"/>
</dbReference>
<dbReference type="PROSITE" id="PS50011">
    <property type="entry name" value="PROTEIN_KINASE_DOM"/>
    <property type="match status" value="1"/>
</dbReference>
<evidence type="ECO:0000256" key="12">
    <source>
        <dbReference type="ARBA" id="ARBA00022741"/>
    </source>
</evidence>
<feature type="region of interest" description="Disordered" evidence="20">
    <location>
        <begin position="111"/>
        <end position="135"/>
    </location>
</feature>
<dbReference type="PROSITE" id="PS50113">
    <property type="entry name" value="PAC"/>
    <property type="match status" value="2"/>
</dbReference>
<comment type="catalytic activity">
    <reaction evidence="17">
        <text>L-threonyl-[protein] + ATP = O-phospho-L-threonyl-[protein] + ADP + H(+)</text>
        <dbReference type="Rhea" id="RHEA:46608"/>
        <dbReference type="Rhea" id="RHEA-COMP:11060"/>
        <dbReference type="Rhea" id="RHEA-COMP:11605"/>
        <dbReference type="ChEBI" id="CHEBI:15378"/>
        <dbReference type="ChEBI" id="CHEBI:30013"/>
        <dbReference type="ChEBI" id="CHEBI:30616"/>
        <dbReference type="ChEBI" id="CHEBI:61977"/>
        <dbReference type="ChEBI" id="CHEBI:456216"/>
        <dbReference type="EC" id="2.7.11.1"/>
    </reaction>
</comment>
<dbReference type="PROSITE" id="PS00107">
    <property type="entry name" value="PROTEIN_KINASE_ATP"/>
    <property type="match status" value="1"/>
</dbReference>
<keyword evidence="15" id="KW-0157">Chromophore</keyword>
<feature type="domain" description="Protein kinase" evidence="21">
    <location>
        <begin position="636"/>
        <end position="922"/>
    </location>
</feature>
<dbReference type="SMART" id="SM00220">
    <property type="entry name" value="S_TKc"/>
    <property type="match status" value="1"/>
</dbReference>
<dbReference type="InterPro" id="IPR001610">
    <property type="entry name" value="PAC"/>
</dbReference>
<organism evidence="24">
    <name type="scientific">Manilkara zapota</name>
    <name type="common">Sapodilla plum</name>
    <name type="synonym">Achras zapota</name>
    <dbReference type="NCBI Taxonomy" id="3741"/>
    <lineage>
        <taxon>Eukaryota</taxon>
        <taxon>Viridiplantae</taxon>
        <taxon>Streptophyta</taxon>
        <taxon>Embryophyta</taxon>
        <taxon>Tracheophyta</taxon>
        <taxon>Spermatophyta</taxon>
        <taxon>Magnoliopsida</taxon>
        <taxon>eudicotyledons</taxon>
        <taxon>Gunneridae</taxon>
        <taxon>Pentapetalae</taxon>
        <taxon>asterids</taxon>
        <taxon>Ericales</taxon>
        <taxon>Sapotaceae</taxon>
        <taxon>Sapotoideae</taxon>
        <taxon>Manilkara</taxon>
    </lineage>
</organism>
<evidence type="ECO:0000313" key="24">
    <source>
        <dbReference type="EMBL" id="AML76451.1"/>
    </source>
</evidence>
<keyword evidence="13" id="KW-0418">Kinase</keyword>
<dbReference type="InterPro" id="IPR017441">
    <property type="entry name" value="Protein_kinase_ATP_BS"/>
</dbReference>
<dbReference type="PROSITE" id="PS50112">
    <property type="entry name" value="PAS"/>
    <property type="match status" value="2"/>
</dbReference>
<dbReference type="EMBL" id="KU698280">
    <property type="protein sequence ID" value="AML76451.1"/>
    <property type="molecule type" value="mRNA"/>
</dbReference>
<dbReference type="PROSITE" id="PS00108">
    <property type="entry name" value="PROTEIN_KINASE_ST"/>
    <property type="match status" value="1"/>
</dbReference>
<evidence type="ECO:0000256" key="20">
    <source>
        <dbReference type="SAM" id="MobiDB-lite"/>
    </source>
</evidence>
<dbReference type="EC" id="2.7.11.1" evidence="4"/>
<dbReference type="FunFam" id="1.10.510.10:FF:000265">
    <property type="entry name" value="Putative LOV domain-containing protein"/>
    <property type="match status" value="1"/>
</dbReference>
<keyword evidence="12 19" id="KW-0547">Nucleotide-binding</keyword>
<comment type="subcellular location">
    <subcellularLocation>
        <location evidence="2">Cell membrane</location>
        <topology evidence="2">Peripheral membrane protein</topology>
    </subcellularLocation>
</comment>
<keyword evidence="10" id="KW-0808">Transferase</keyword>
<dbReference type="GO" id="GO:0009902">
    <property type="term" value="P:chloroplast relocation"/>
    <property type="evidence" value="ECO:0007669"/>
    <property type="project" value="UniProtKB-ARBA"/>
</dbReference>
<evidence type="ECO:0000256" key="15">
    <source>
        <dbReference type="ARBA" id="ARBA00022991"/>
    </source>
</evidence>
<keyword evidence="5" id="KW-0723">Serine/threonine-protein kinase</keyword>
<dbReference type="GO" id="GO:0005886">
    <property type="term" value="C:plasma membrane"/>
    <property type="evidence" value="ECO:0007669"/>
    <property type="project" value="UniProtKB-SubCell"/>
</dbReference>
<dbReference type="InterPro" id="IPR000719">
    <property type="entry name" value="Prot_kinase_dom"/>
</dbReference>
<evidence type="ECO:0000256" key="3">
    <source>
        <dbReference type="ARBA" id="ARBA00009903"/>
    </source>
</evidence>
<feature type="compositionally biased region" description="Polar residues" evidence="20">
    <location>
        <begin position="122"/>
        <end position="134"/>
    </location>
</feature>
<dbReference type="PANTHER" id="PTHR45637">
    <property type="entry name" value="FLIPPASE KINASE 1-RELATED"/>
    <property type="match status" value="1"/>
</dbReference>
<evidence type="ECO:0000256" key="11">
    <source>
        <dbReference type="ARBA" id="ARBA00022737"/>
    </source>
</evidence>
<dbReference type="Gene3D" id="3.30.200.20">
    <property type="entry name" value="Phosphorylase Kinase, domain 1"/>
    <property type="match status" value="1"/>
</dbReference>
<proteinExistence type="evidence at transcript level"/>
<feature type="binding site" evidence="19">
    <location>
        <position position="665"/>
    </location>
    <ligand>
        <name>ATP</name>
        <dbReference type="ChEBI" id="CHEBI:30616"/>
    </ligand>
</feature>
<dbReference type="SMART" id="SM00091">
    <property type="entry name" value="PAS"/>
    <property type="match status" value="2"/>
</dbReference>
<dbReference type="GO" id="GO:0009882">
    <property type="term" value="F:blue light photoreceptor activity"/>
    <property type="evidence" value="ECO:0007669"/>
    <property type="project" value="UniProtKB-ARBA"/>
</dbReference>
<feature type="compositionally biased region" description="Polar residues" evidence="20">
    <location>
        <begin position="33"/>
        <end position="48"/>
    </location>
</feature>
<dbReference type="AlphaFoldDB" id="A0A126WVZ0"/>
<keyword evidence="6" id="KW-0600">Photoreceptor protein</keyword>
<dbReference type="InterPro" id="IPR000014">
    <property type="entry name" value="PAS"/>
</dbReference>
<dbReference type="InterPro" id="IPR008271">
    <property type="entry name" value="Ser/Thr_kinase_AS"/>
</dbReference>
<dbReference type="GO" id="GO:0042802">
    <property type="term" value="F:identical protein binding"/>
    <property type="evidence" value="ECO:0007669"/>
    <property type="project" value="UniProtKB-ARBA"/>
</dbReference>
<evidence type="ECO:0000256" key="2">
    <source>
        <dbReference type="ARBA" id="ARBA00004202"/>
    </source>
</evidence>
<dbReference type="FunFam" id="3.30.450.20:FF:000036">
    <property type="entry name" value="Putative LOV domain-containing protein"/>
    <property type="match status" value="1"/>
</dbReference>
<dbReference type="CDD" id="cd00130">
    <property type="entry name" value="PAS"/>
    <property type="match status" value="2"/>
</dbReference>
<evidence type="ECO:0000256" key="17">
    <source>
        <dbReference type="ARBA" id="ARBA00047899"/>
    </source>
</evidence>
<dbReference type="InterPro" id="IPR011009">
    <property type="entry name" value="Kinase-like_dom_sf"/>
</dbReference>
<keyword evidence="7" id="KW-0716">Sensory transduction</keyword>
<feature type="domain" description="PAS" evidence="22">
    <location>
        <begin position="435"/>
        <end position="508"/>
    </location>
</feature>
<comment type="catalytic activity">
    <reaction evidence="18">
        <text>L-seryl-[protein] + ATP = O-phospho-L-seryl-[protein] + ADP + H(+)</text>
        <dbReference type="Rhea" id="RHEA:17989"/>
        <dbReference type="Rhea" id="RHEA-COMP:9863"/>
        <dbReference type="Rhea" id="RHEA-COMP:11604"/>
        <dbReference type="ChEBI" id="CHEBI:15378"/>
        <dbReference type="ChEBI" id="CHEBI:29999"/>
        <dbReference type="ChEBI" id="CHEBI:30616"/>
        <dbReference type="ChEBI" id="CHEBI:83421"/>
        <dbReference type="ChEBI" id="CHEBI:456216"/>
        <dbReference type="EC" id="2.7.11.1"/>
    </reaction>
</comment>
<feature type="region of interest" description="Disordered" evidence="20">
    <location>
        <begin position="349"/>
        <end position="374"/>
    </location>
</feature>
<evidence type="ECO:0000256" key="19">
    <source>
        <dbReference type="PROSITE-ProRule" id="PRU10141"/>
    </source>
</evidence>
<feature type="domain" description="PAS" evidence="22">
    <location>
        <begin position="157"/>
        <end position="230"/>
    </location>
</feature>
<evidence type="ECO:0000256" key="6">
    <source>
        <dbReference type="ARBA" id="ARBA00022543"/>
    </source>
</evidence>
<feature type="domain" description="PAC" evidence="23">
    <location>
        <begin position="231"/>
        <end position="285"/>
    </location>
</feature>